<dbReference type="OrthoDB" id="9806213at2"/>
<dbReference type="InterPro" id="IPR002052">
    <property type="entry name" value="DNA_methylase_N6_adenine_CS"/>
</dbReference>
<name>A0A512DYP0_9PROT</name>
<gene>
    <name evidence="5" type="ORF">SAE02_57610</name>
</gene>
<comment type="similarity">
    <text evidence="1">Belongs to the N(4)/N(6)-methyltransferase family.</text>
</comment>
<feature type="coiled-coil region" evidence="3">
    <location>
        <begin position="691"/>
        <end position="718"/>
    </location>
</feature>
<sequence>MAHEELVQNRYLEQGKLVGSRFGAFERLSLGNTTLKALATLGVTITPPTEIKFPLVRYKPPKNPANLRPDQLFLQRDGDNLMPVAVGENKDHGAFLTERDQLYAAEQALCNAIACATPVAFYTDGTTYHYIDVNASITAQRIIPFPEKRDLNPAVLHNLLRGDTDTVRDPGLLAEKVWQLIWHTTKAEPRQCLLTFVEIFMLKFLSDNLSTAALPRAHQFYELLEDPSAFKQRYGVLPIEYYIREIRPRIKTLFPDNVVCNADDVGHLFGLQTVVSKTSVINGFAFLRSSSDGIATFSRTFVEILHAFNDFGPLTRIDPQFKLRLYETFLKRSARQQRLGQFFTPRNVVRPVIRMAELGALPDNSVVLDPAAGVGGFILEPLLFEDDLKGNITFRNGHPCFRVRMIGIDVEADLHILAKANMMLHLAECIRDPTTTLAGLNAAMAETILLMNENETLGSLLNPPRDSVDVILTNPPYVTDGSGVYAKELAHLKGVMKNGVDLRKYYGGSGLGVESLFLRYITGALKPGGRAFVIVPLGLLNRTEAGPRIKVLQKCNILASIQLPQGTFFNTTQKTYLLVLERRHTDADERPPVLCGIARTIGETLDRYRAPTPEDNDLDQIAGIFVALHGRGHRGQYNEHSVDRAETLITKVRDAADFSAADRWDVARFWSDQELVALGEKQSAVDRIDWLNDVTDDLEGLLKELSRAKRELTALSADGPTKDIRLDDEQYFHVRSGDRIKTEEIRANPGSIVVYSCFRDAAMSKGSISVEWLLENDIPVEHERFVSINANGASVGKVFVREAGCVITDDVIAVHQTPRGRKSIDLDFLAIELRRAVEQGGFLYEAKLFLARAKDLTVRVPITPSGAFDRQRQQKIAKAVKRFDLLRSRVHDLGQRAQDARVI</sequence>
<keyword evidence="2" id="KW-0680">Restriction system</keyword>
<dbReference type="PANTHER" id="PTHR42998">
    <property type="entry name" value="TYPE I RESTRICTION ENZYME HINDVIIP M PROTEIN-RELATED"/>
    <property type="match status" value="1"/>
</dbReference>
<dbReference type="GO" id="GO:0032259">
    <property type="term" value="P:methylation"/>
    <property type="evidence" value="ECO:0007669"/>
    <property type="project" value="InterPro"/>
</dbReference>
<dbReference type="PROSITE" id="PS00092">
    <property type="entry name" value="N6_MTASE"/>
    <property type="match status" value="1"/>
</dbReference>
<evidence type="ECO:0000256" key="1">
    <source>
        <dbReference type="ARBA" id="ARBA00006594"/>
    </source>
</evidence>
<dbReference type="InterPro" id="IPR003356">
    <property type="entry name" value="DNA_methylase_A-5"/>
</dbReference>
<keyword evidence="6" id="KW-1185">Reference proteome</keyword>
<keyword evidence="3" id="KW-0175">Coiled coil</keyword>
<dbReference type="EMBL" id="BJYZ01000029">
    <property type="protein sequence ID" value="GEO41613.1"/>
    <property type="molecule type" value="Genomic_DNA"/>
</dbReference>
<dbReference type="Pfam" id="PF02384">
    <property type="entry name" value="N6_Mtase"/>
    <property type="match status" value="1"/>
</dbReference>
<dbReference type="GO" id="GO:0003677">
    <property type="term" value="F:DNA binding"/>
    <property type="evidence" value="ECO:0007669"/>
    <property type="project" value="InterPro"/>
</dbReference>
<dbReference type="InterPro" id="IPR052916">
    <property type="entry name" value="Type-I_RE_MTase_Subunit"/>
</dbReference>
<dbReference type="Gene3D" id="3.40.50.150">
    <property type="entry name" value="Vaccinia Virus protein VP39"/>
    <property type="match status" value="1"/>
</dbReference>
<evidence type="ECO:0000313" key="5">
    <source>
        <dbReference type="EMBL" id="GEO41613.1"/>
    </source>
</evidence>
<evidence type="ECO:0000259" key="4">
    <source>
        <dbReference type="Pfam" id="PF02384"/>
    </source>
</evidence>
<dbReference type="PANTHER" id="PTHR42998:SF1">
    <property type="entry name" value="TYPE I RESTRICTION ENZYME HINDI METHYLASE SUBUNIT"/>
    <property type="match status" value="1"/>
</dbReference>
<dbReference type="Proteomes" id="UP000321523">
    <property type="component" value="Unassembled WGS sequence"/>
</dbReference>
<protein>
    <recommendedName>
        <fullName evidence="4">DNA methylase adenine-specific domain-containing protein</fullName>
    </recommendedName>
</protein>
<evidence type="ECO:0000256" key="3">
    <source>
        <dbReference type="SAM" id="Coils"/>
    </source>
</evidence>
<feature type="domain" description="DNA methylase adenine-specific" evidence="4">
    <location>
        <begin position="325"/>
        <end position="605"/>
    </location>
</feature>
<dbReference type="GO" id="GO:0009307">
    <property type="term" value="P:DNA restriction-modification system"/>
    <property type="evidence" value="ECO:0007669"/>
    <property type="project" value="UniProtKB-KW"/>
</dbReference>
<dbReference type="InterPro" id="IPR029063">
    <property type="entry name" value="SAM-dependent_MTases_sf"/>
</dbReference>
<evidence type="ECO:0000256" key="2">
    <source>
        <dbReference type="ARBA" id="ARBA00022747"/>
    </source>
</evidence>
<accession>A0A512DYP0</accession>
<comment type="caution">
    <text evidence="5">The sequence shown here is derived from an EMBL/GenBank/DDBJ whole genome shotgun (WGS) entry which is preliminary data.</text>
</comment>
<evidence type="ECO:0000313" key="6">
    <source>
        <dbReference type="Proteomes" id="UP000321523"/>
    </source>
</evidence>
<dbReference type="AlphaFoldDB" id="A0A512DYP0"/>
<dbReference type="PRINTS" id="PR00507">
    <property type="entry name" value="N12N6MTFRASE"/>
</dbReference>
<dbReference type="RefSeq" id="WP_044432751.1">
    <property type="nucleotide sequence ID" value="NZ_BJYZ01000029.1"/>
</dbReference>
<organism evidence="5 6">
    <name type="scientific">Skermanella aerolata</name>
    <dbReference type="NCBI Taxonomy" id="393310"/>
    <lineage>
        <taxon>Bacteria</taxon>
        <taxon>Pseudomonadati</taxon>
        <taxon>Pseudomonadota</taxon>
        <taxon>Alphaproteobacteria</taxon>
        <taxon>Rhodospirillales</taxon>
        <taxon>Azospirillaceae</taxon>
        <taxon>Skermanella</taxon>
    </lineage>
</organism>
<reference evidence="5 6" key="1">
    <citation type="submission" date="2019-07" db="EMBL/GenBank/DDBJ databases">
        <title>Whole genome shotgun sequence of Skermanella aerolata NBRC 106429.</title>
        <authorList>
            <person name="Hosoyama A."/>
            <person name="Uohara A."/>
            <person name="Ohji S."/>
            <person name="Ichikawa N."/>
        </authorList>
    </citation>
    <scope>NUCLEOTIDE SEQUENCE [LARGE SCALE GENOMIC DNA]</scope>
    <source>
        <strain evidence="5 6">NBRC 106429</strain>
    </source>
</reference>
<proteinExistence type="inferred from homology"/>
<dbReference type="GO" id="GO:0008170">
    <property type="term" value="F:N-methyltransferase activity"/>
    <property type="evidence" value="ECO:0007669"/>
    <property type="project" value="InterPro"/>
</dbReference>
<dbReference type="SUPFAM" id="SSF53335">
    <property type="entry name" value="S-adenosyl-L-methionine-dependent methyltransferases"/>
    <property type="match status" value="1"/>
</dbReference>